<keyword evidence="3" id="KW-1185">Reference proteome</keyword>
<dbReference type="AlphaFoldDB" id="A0A8J5CUE6"/>
<evidence type="ECO:0000256" key="1">
    <source>
        <dbReference type="SAM" id="MobiDB-lite"/>
    </source>
</evidence>
<dbReference type="Proteomes" id="UP000770661">
    <property type="component" value="Unassembled WGS sequence"/>
</dbReference>
<reference evidence="2" key="1">
    <citation type="submission" date="2020-07" db="EMBL/GenBank/DDBJ databases">
        <title>The High-quality genome of the commercially important snow crab, Chionoecetes opilio.</title>
        <authorList>
            <person name="Jeong J.-H."/>
            <person name="Ryu S."/>
        </authorList>
    </citation>
    <scope>NUCLEOTIDE SEQUENCE</scope>
    <source>
        <strain evidence="2">MADBK_172401_WGS</strain>
        <tissue evidence="2">Digestive gland</tissue>
    </source>
</reference>
<accession>A0A8J5CUE6</accession>
<feature type="compositionally biased region" description="Basic and acidic residues" evidence="1">
    <location>
        <begin position="119"/>
        <end position="133"/>
    </location>
</feature>
<comment type="caution">
    <text evidence="2">The sequence shown here is derived from an EMBL/GenBank/DDBJ whole genome shotgun (WGS) entry which is preliminary data.</text>
</comment>
<feature type="compositionally biased region" description="Basic residues" evidence="1">
    <location>
        <begin position="156"/>
        <end position="167"/>
    </location>
</feature>
<name>A0A8J5CUE6_CHIOP</name>
<proteinExistence type="predicted"/>
<evidence type="ECO:0000313" key="2">
    <source>
        <dbReference type="EMBL" id="KAG0720946.1"/>
    </source>
</evidence>
<organism evidence="2 3">
    <name type="scientific">Chionoecetes opilio</name>
    <name type="common">Atlantic snow crab</name>
    <name type="synonym">Cancer opilio</name>
    <dbReference type="NCBI Taxonomy" id="41210"/>
    <lineage>
        <taxon>Eukaryota</taxon>
        <taxon>Metazoa</taxon>
        <taxon>Ecdysozoa</taxon>
        <taxon>Arthropoda</taxon>
        <taxon>Crustacea</taxon>
        <taxon>Multicrustacea</taxon>
        <taxon>Malacostraca</taxon>
        <taxon>Eumalacostraca</taxon>
        <taxon>Eucarida</taxon>
        <taxon>Decapoda</taxon>
        <taxon>Pleocyemata</taxon>
        <taxon>Brachyura</taxon>
        <taxon>Eubrachyura</taxon>
        <taxon>Majoidea</taxon>
        <taxon>Majidae</taxon>
        <taxon>Chionoecetes</taxon>
    </lineage>
</organism>
<evidence type="ECO:0000313" key="3">
    <source>
        <dbReference type="Proteomes" id="UP000770661"/>
    </source>
</evidence>
<protein>
    <submittedName>
        <fullName evidence="2">Uncharacterized protein</fullName>
    </submittedName>
</protein>
<gene>
    <name evidence="2" type="ORF">GWK47_047414</name>
</gene>
<dbReference type="EMBL" id="JACEEZ010011995">
    <property type="protein sequence ID" value="KAG0720946.1"/>
    <property type="molecule type" value="Genomic_DNA"/>
</dbReference>
<feature type="region of interest" description="Disordered" evidence="1">
    <location>
        <begin position="119"/>
        <end position="167"/>
    </location>
</feature>
<feature type="compositionally biased region" description="Low complexity" evidence="1">
    <location>
        <begin position="145"/>
        <end position="155"/>
    </location>
</feature>
<dbReference type="OrthoDB" id="117690at2759"/>
<sequence>MHRGQKTAQLLDEFDDIKKGHRLNVREKDTSRQLSFRKAQEMSRHFTQDKGRQAWPDSWSAHHRPIPGFSLCIGLMQKLLRRKHGTLACKELKSNPTKELLANENLQDQQWNTLYGRDRVPPKTALKDPETIRGHKRGQRRARQLGRGQHPLSSLRRTRRFCRSTAR</sequence>
<feature type="compositionally biased region" description="Basic residues" evidence="1">
    <location>
        <begin position="134"/>
        <end position="144"/>
    </location>
</feature>